<feature type="region of interest" description="Disordered" evidence="5">
    <location>
        <begin position="281"/>
        <end position="301"/>
    </location>
</feature>
<feature type="domain" description="ABC transporter" evidence="6">
    <location>
        <begin position="25"/>
        <end position="257"/>
    </location>
</feature>
<dbReference type="Pfam" id="PF00005">
    <property type="entry name" value="ABC_tran"/>
    <property type="match status" value="1"/>
</dbReference>
<comment type="similarity">
    <text evidence="1">Belongs to the ABC transporter superfamily.</text>
</comment>
<dbReference type="PANTHER" id="PTHR43335:SF4">
    <property type="entry name" value="ABC TRANSPORTER, ATP-BINDING PROTEIN"/>
    <property type="match status" value="1"/>
</dbReference>
<dbReference type="InterPro" id="IPR003593">
    <property type="entry name" value="AAA+_ATPase"/>
</dbReference>
<evidence type="ECO:0000256" key="4">
    <source>
        <dbReference type="ARBA" id="ARBA00022840"/>
    </source>
</evidence>
<dbReference type="InterPro" id="IPR027417">
    <property type="entry name" value="P-loop_NTPase"/>
</dbReference>
<dbReference type="PANTHER" id="PTHR43335">
    <property type="entry name" value="ABC TRANSPORTER, ATP-BINDING PROTEIN"/>
    <property type="match status" value="1"/>
</dbReference>
<protein>
    <submittedName>
        <fullName evidence="7">ABC transporter ATP-binding protein</fullName>
    </submittedName>
</protein>
<feature type="compositionally biased region" description="Basic and acidic residues" evidence="5">
    <location>
        <begin position="282"/>
        <end position="291"/>
    </location>
</feature>
<evidence type="ECO:0000256" key="2">
    <source>
        <dbReference type="ARBA" id="ARBA00022448"/>
    </source>
</evidence>
<evidence type="ECO:0000313" key="7">
    <source>
        <dbReference type="EMBL" id="EMF55001.1"/>
    </source>
</evidence>
<reference evidence="8" key="1">
    <citation type="journal article" date="2013" name="Genome Announc.">
        <title>Draft Genome Sequence of Streptomyces bottropensis ATCC 25435, a Bottromycin-Producing Actinomycete.</title>
        <authorList>
            <person name="Zhang H."/>
            <person name="Zhou W."/>
            <person name="Zhuang Y."/>
            <person name="Liang X."/>
            <person name="Liu T."/>
        </authorList>
    </citation>
    <scope>NUCLEOTIDE SEQUENCE [LARGE SCALE GENOMIC DNA]</scope>
    <source>
        <strain evidence="8">ATCC 25435</strain>
    </source>
</reference>
<dbReference type="Gene3D" id="3.40.50.300">
    <property type="entry name" value="P-loop containing nucleotide triphosphate hydrolases"/>
    <property type="match status" value="1"/>
</dbReference>
<dbReference type="Proteomes" id="UP000030760">
    <property type="component" value="Unassembled WGS sequence"/>
</dbReference>
<gene>
    <name evidence="7" type="ORF">SBD_4669</name>
</gene>
<organism evidence="7 8">
    <name type="scientific">Streptomyces bottropensis ATCC 25435</name>
    <dbReference type="NCBI Taxonomy" id="1054862"/>
    <lineage>
        <taxon>Bacteria</taxon>
        <taxon>Bacillati</taxon>
        <taxon>Actinomycetota</taxon>
        <taxon>Actinomycetes</taxon>
        <taxon>Kitasatosporales</taxon>
        <taxon>Streptomycetaceae</taxon>
        <taxon>Streptomyces</taxon>
    </lineage>
</organism>
<proteinExistence type="inferred from homology"/>
<evidence type="ECO:0000256" key="1">
    <source>
        <dbReference type="ARBA" id="ARBA00005417"/>
    </source>
</evidence>
<dbReference type="GO" id="GO:0016887">
    <property type="term" value="F:ATP hydrolysis activity"/>
    <property type="evidence" value="ECO:0007669"/>
    <property type="project" value="InterPro"/>
</dbReference>
<keyword evidence="4 7" id="KW-0067">ATP-binding</keyword>
<dbReference type="SUPFAM" id="SSF52540">
    <property type="entry name" value="P-loop containing nucleoside triphosphate hydrolases"/>
    <property type="match status" value="1"/>
</dbReference>
<name>M3EFJ9_9ACTN</name>
<dbReference type="EMBL" id="KB405078">
    <property type="protein sequence ID" value="EMF55001.1"/>
    <property type="molecule type" value="Genomic_DNA"/>
</dbReference>
<dbReference type="InterPro" id="IPR017871">
    <property type="entry name" value="ABC_transporter-like_CS"/>
</dbReference>
<evidence type="ECO:0000313" key="8">
    <source>
        <dbReference type="Proteomes" id="UP000030760"/>
    </source>
</evidence>
<accession>M3EFJ9</accession>
<keyword evidence="3" id="KW-0547">Nucleotide-binding</keyword>
<dbReference type="GO" id="GO:0005524">
    <property type="term" value="F:ATP binding"/>
    <property type="evidence" value="ECO:0007669"/>
    <property type="project" value="UniProtKB-KW"/>
</dbReference>
<dbReference type="PROSITE" id="PS00211">
    <property type="entry name" value="ABC_TRANSPORTER_1"/>
    <property type="match status" value="1"/>
</dbReference>
<keyword evidence="2" id="KW-0813">Transport</keyword>
<dbReference type="AlphaFoldDB" id="M3EFJ9"/>
<dbReference type="InterPro" id="IPR003439">
    <property type="entry name" value="ABC_transporter-like_ATP-bd"/>
</dbReference>
<dbReference type="PROSITE" id="PS50893">
    <property type="entry name" value="ABC_TRANSPORTER_2"/>
    <property type="match status" value="1"/>
</dbReference>
<evidence type="ECO:0000259" key="6">
    <source>
        <dbReference type="PROSITE" id="PS50893"/>
    </source>
</evidence>
<evidence type="ECO:0000256" key="3">
    <source>
        <dbReference type="ARBA" id="ARBA00022741"/>
    </source>
</evidence>
<evidence type="ECO:0000256" key="5">
    <source>
        <dbReference type="SAM" id="MobiDB-lite"/>
    </source>
</evidence>
<sequence length="344" mass="36182">MGRGGETVDPPHRPYPRGAMTDAAIHTQGLTKTFRGGQVAVDHLELTVPSGSVFGFLGPNGSGKTTTIRMLMGLIEPTSGTARVLGLPMPRSTRTVLPHVGALIEGPALYGFLSGRDNLLRYDSADPTADPRTRRARVEAALDRVGLAAAAGKKAKAYSLGMKQRLGLAAALLQPRRLLVLDEPTNGLDPQGMREIRSLVRELASDGTTVFLSSHLLDEIEQVCTHAAVMTRGRLVVQGPVTELAAGARGRLVVITPDTADAVRVLKEQGIGDVVVTEEDGAAAHRADEGGRVTAEPPTPDRDLAELNAALVTAGVRVRGFALERASLEDAFVALTGEGFDVAG</sequence>
<dbReference type="SMART" id="SM00382">
    <property type="entry name" value="AAA"/>
    <property type="match status" value="1"/>
</dbReference>